<evidence type="ECO:0000313" key="4">
    <source>
        <dbReference type="Proteomes" id="UP000621500"/>
    </source>
</evidence>
<feature type="domain" description="ACT" evidence="2">
    <location>
        <begin position="4"/>
        <end position="77"/>
    </location>
</feature>
<dbReference type="InterPro" id="IPR002912">
    <property type="entry name" value="ACT_dom"/>
</dbReference>
<keyword evidence="4" id="KW-1185">Reference proteome</keyword>
<sequence>MLLRVRVTLPDRPGTLGQVARTLGVAGADIVQVVVLERLGGRAVDDFTVVWPGASRVDRLCAGLGAIPGVRVNGMWRAIGAPNGGGQDAELLAQIAANPADGLATLVDAVPGLLAADWAAAAVVPADWAARTGMGAGTVRGSGAPAVAYASWRAPSPLHLPEVTPLRARSLNGPAGTHYAVAPFGRAGLVLMLARVDGDGLAAAGFHVTEVDRIAQLVRAAATILGDRLDLVSAPPEPAGTAVPDEPAAAGSAPALPMPPVAVPATTGSAATLTGPVVPAKPGPTGGPGMTAAMASGSAVAPILPAALAPPSGRLPAIMTRHG</sequence>
<accession>A0ABQ4EYI7</accession>
<dbReference type="PROSITE" id="PS51671">
    <property type="entry name" value="ACT"/>
    <property type="match status" value="1"/>
</dbReference>
<feature type="region of interest" description="Disordered" evidence="1">
    <location>
        <begin position="236"/>
        <end position="255"/>
    </location>
</feature>
<comment type="caution">
    <text evidence="3">The sequence shown here is derived from an EMBL/GenBank/DDBJ whole genome shotgun (WGS) entry which is preliminary data.</text>
</comment>
<evidence type="ECO:0000259" key="2">
    <source>
        <dbReference type="PROSITE" id="PS51671"/>
    </source>
</evidence>
<reference evidence="3 4" key="1">
    <citation type="submission" date="2021-01" db="EMBL/GenBank/DDBJ databases">
        <title>Whole genome shotgun sequence of Plantactinospora mayteni NBRC 109088.</title>
        <authorList>
            <person name="Komaki H."/>
            <person name="Tamura T."/>
        </authorList>
    </citation>
    <scope>NUCLEOTIDE SEQUENCE [LARGE SCALE GENOMIC DNA]</scope>
    <source>
        <strain evidence="3 4">NBRC 109088</strain>
    </source>
</reference>
<evidence type="ECO:0000313" key="3">
    <source>
        <dbReference type="EMBL" id="GIG99725.1"/>
    </source>
</evidence>
<name>A0ABQ4EYI7_9ACTN</name>
<dbReference type="Proteomes" id="UP000621500">
    <property type="component" value="Unassembled WGS sequence"/>
</dbReference>
<organism evidence="3 4">
    <name type="scientific">Plantactinospora mayteni</name>
    <dbReference type="NCBI Taxonomy" id="566021"/>
    <lineage>
        <taxon>Bacteria</taxon>
        <taxon>Bacillati</taxon>
        <taxon>Actinomycetota</taxon>
        <taxon>Actinomycetes</taxon>
        <taxon>Micromonosporales</taxon>
        <taxon>Micromonosporaceae</taxon>
        <taxon>Plantactinospora</taxon>
    </lineage>
</organism>
<evidence type="ECO:0000256" key="1">
    <source>
        <dbReference type="SAM" id="MobiDB-lite"/>
    </source>
</evidence>
<dbReference type="SUPFAM" id="SSF55021">
    <property type="entry name" value="ACT-like"/>
    <property type="match status" value="1"/>
</dbReference>
<gene>
    <name evidence="3" type="ORF">Pma05_62980</name>
</gene>
<dbReference type="InterPro" id="IPR045865">
    <property type="entry name" value="ACT-like_dom_sf"/>
</dbReference>
<protein>
    <recommendedName>
        <fullName evidence="2">ACT domain-containing protein</fullName>
    </recommendedName>
</protein>
<proteinExistence type="predicted"/>
<dbReference type="EMBL" id="BONX01000047">
    <property type="protein sequence ID" value="GIG99725.1"/>
    <property type="molecule type" value="Genomic_DNA"/>
</dbReference>